<evidence type="ECO:0000256" key="2">
    <source>
        <dbReference type="ARBA" id="ARBA00022679"/>
    </source>
</evidence>
<dbReference type="GO" id="GO:0008713">
    <property type="term" value="F:ADP-heptose-lipopolysaccharide heptosyltransferase activity"/>
    <property type="evidence" value="ECO:0007669"/>
    <property type="project" value="TreeGrafter"/>
</dbReference>
<dbReference type="GO" id="GO:0005829">
    <property type="term" value="C:cytosol"/>
    <property type="evidence" value="ECO:0007669"/>
    <property type="project" value="TreeGrafter"/>
</dbReference>
<dbReference type="OrthoDB" id="9797795at2"/>
<gene>
    <name evidence="3" type="ORF">COMA1_40202</name>
</gene>
<dbReference type="CDD" id="cd03789">
    <property type="entry name" value="GT9_LPS_heptosyltransferase"/>
    <property type="match status" value="1"/>
</dbReference>
<proteinExistence type="predicted"/>
<dbReference type="PANTHER" id="PTHR30160:SF7">
    <property type="entry name" value="ADP-HEPTOSE--LPS HEPTOSYLTRANSFERASE 2"/>
    <property type="match status" value="1"/>
</dbReference>
<evidence type="ECO:0000313" key="4">
    <source>
        <dbReference type="Proteomes" id="UP000199032"/>
    </source>
</evidence>
<evidence type="ECO:0000256" key="1">
    <source>
        <dbReference type="ARBA" id="ARBA00022676"/>
    </source>
</evidence>
<evidence type="ECO:0000313" key="3">
    <source>
        <dbReference type="EMBL" id="CUS37692.1"/>
    </source>
</evidence>
<dbReference type="InterPro" id="IPR002201">
    <property type="entry name" value="Glyco_trans_9"/>
</dbReference>
<dbReference type="Proteomes" id="UP000199032">
    <property type="component" value="Unassembled WGS sequence"/>
</dbReference>
<dbReference type="STRING" id="1742972.COMA1_40202"/>
<dbReference type="Pfam" id="PF01075">
    <property type="entry name" value="Glyco_transf_9"/>
    <property type="match status" value="1"/>
</dbReference>
<name>A0A0S4LJF1_9BACT</name>
<dbReference type="SUPFAM" id="SSF53756">
    <property type="entry name" value="UDP-Glycosyltransferase/glycogen phosphorylase"/>
    <property type="match status" value="1"/>
</dbReference>
<keyword evidence="1" id="KW-0328">Glycosyltransferase</keyword>
<reference evidence="3 4" key="1">
    <citation type="submission" date="2015-10" db="EMBL/GenBank/DDBJ databases">
        <authorList>
            <person name="Gilbert D.G."/>
        </authorList>
    </citation>
    <scope>NUCLEOTIDE SEQUENCE [LARGE SCALE GENOMIC DNA]</scope>
    <source>
        <strain evidence="3">COMA1</strain>
    </source>
</reference>
<dbReference type="PANTHER" id="PTHR30160">
    <property type="entry name" value="TETRAACYLDISACCHARIDE 4'-KINASE-RELATED"/>
    <property type="match status" value="1"/>
</dbReference>
<dbReference type="GO" id="GO:0009244">
    <property type="term" value="P:lipopolysaccharide core region biosynthetic process"/>
    <property type="evidence" value="ECO:0007669"/>
    <property type="project" value="TreeGrafter"/>
</dbReference>
<dbReference type="Gene3D" id="3.40.50.2000">
    <property type="entry name" value="Glycogen Phosphorylase B"/>
    <property type="match status" value="2"/>
</dbReference>
<accession>A0A0S4LJF1</accession>
<dbReference type="EMBL" id="CZQA01000010">
    <property type="protein sequence ID" value="CUS37692.1"/>
    <property type="molecule type" value="Genomic_DNA"/>
</dbReference>
<dbReference type="RefSeq" id="WP_090750176.1">
    <property type="nucleotide sequence ID" value="NZ_CZQA01000010.1"/>
</dbReference>
<organism evidence="3 4">
    <name type="scientific">Candidatus Nitrospira nitrosa</name>
    <dbReference type="NCBI Taxonomy" id="1742972"/>
    <lineage>
        <taxon>Bacteria</taxon>
        <taxon>Pseudomonadati</taxon>
        <taxon>Nitrospirota</taxon>
        <taxon>Nitrospiria</taxon>
        <taxon>Nitrospirales</taxon>
        <taxon>Nitrospiraceae</taxon>
        <taxon>Nitrospira</taxon>
    </lineage>
</organism>
<dbReference type="InterPro" id="IPR051199">
    <property type="entry name" value="LPS_LOS_Heptosyltrfase"/>
</dbReference>
<sequence length="567" mass="62563">MKRGPRGQDGYVAVKQVLIINITRMGDLVQMGALLNRLHDEWPGVAVDLVVDRRFAPVASLLTGLREVIALDFHALIDESRALVKDVVALYQDVAAWAKPLAEQRYDRVINLTFNRPSALLTGFIGASDIRGAQSAWDGGMVVENPWMGYFCDFHQFRRLNRFNLVDIYALGGSGPGTFSPLRLSLSHEDHTWARDALTGVTGWIAVQAGASDSMKAWRPHLFGLALANVSKRWQGGILFIGSREEEATIAEVVQVYREAGGKSPVKTFAGRTTLNQLAGLLAECRLLLTNDTGPMHIGVAVGTSVIDLSVGHVDFQETGPYGSGHWVVQPELDCAPCGFDQVCAHHACKDRISPDLVADLMCHVLDIGLCPSQGFGARLYESGVDEDGLGTFRLKVGTESPITAWYAAFWRHYWYEAHTGSRSQCSLPEGPPPDVSEVNVQLRALRPLLKLACKRADEIARLARRTSVDILQLKRLQHEQRADQERLLRIGMTTEALAPLAAAFERHMRNDNLIGLDRLAKHQAGAYHTWLRRLVEVERCLIGTDRSVTPGHRGKLIVVGSERHAA</sequence>
<keyword evidence="2 3" id="KW-0808">Transferase</keyword>
<protein>
    <submittedName>
        <fullName evidence="3">Putative Glycosyl transferase, family 9</fullName>
    </submittedName>
</protein>
<dbReference type="AlphaFoldDB" id="A0A0S4LJF1"/>
<keyword evidence="4" id="KW-1185">Reference proteome</keyword>